<evidence type="ECO:0000313" key="3">
    <source>
        <dbReference type="Proteomes" id="UP000221165"/>
    </source>
</evidence>
<comment type="caution">
    <text evidence="2">The sequence shown here is derived from an EMBL/GenBank/DDBJ whole genome shotgun (WGS) entry which is preliminary data.</text>
</comment>
<organism evidence="2 3">
    <name type="scientific">Cystoisospora suis</name>
    <dbReference type="NCBI Taxonomy" id="483139"/>
    <lineage>
        <taxon>Eukaryota</taxon>
        <taxon>Sar</taxon>
        <taxon>Alveolata</taxon>
        <taxon>Apicomplexa</taxon>
        <taxon>Conoidasida</taxon>
        <taxon>Coccidia</taxon>
        <taxon>Eucoccidiorida</taxon>
        <taxon>Eimeriorina</taxon>
        <taxon>Sarcocystidae</taxon>
        <taxon>Cystoisospora</taxon>
    </lineage>
</organism>
<dbReference type="SUPFAM" id="SSF48371">
    <property type="entry name" value="ARM repeat"/>
    <property type="match status" value="1"/>
</dbReference>
<dbReference type="Pfam" id="PF12717">
    <property type="entry name" value="Cnd1"/>
    <property type="match status" value="1"/>
</dbReference>
<dbReference type="EMBL" id="MIGC01005600">
    <property type="protein sequence ID" value="PHJ16769.1"/>
    <property type="molecule type" value="Genomic_DNA"/>
</dbReference>
<name>A0A2C6KI26_9APIC</name>
<dbReference type="GeneID" id="94432741"/>
<sequence>MLEYIEPAARRGLEDKSPYVRRAALMGMLKIYKLLEEMLETSSSEREEEDVRGRMREIKTKLHLSLYDEDP</sequence>
<gene>
    <name evidence="2" type="ORF">CSUI_009414</name>
</gene>
<reference evidence="2 3" key="1">
    <citation type="journal article" date="2017" name="Int. J. Parasitol.">
        <title>The genome of the protozoan parasite Cystoisospora suis and a reverse vaccinology approach to identify vaccine candidates.</title>
        <authorList>
            <person name="Palmieri N."/>
            <person name="Shrestha A."/>
            <person name="Ruttkowski B."/>
            <person name="Beck T."/>
            <person name="Vogl C."/>
            <person name="Tomley F."/>
            <person name="Blake D.P."/>
            <person name="Joachim A."/>
        </authorList>
    </citation>
    <scope>NUCLEOTIDE SEQUENCE [LARGE SCALE GENOMIC DNA]</scope>
    <source>
        <strain evidence="2 3">Wien I</strain>
    </source>
</reference>
<accession>A0A2C6KI26</accession>
<dbReference type="Gene3D" id="1.25.10.10">
    <property type="entry name" value="Leucine-rich Repeat Variant"/>
    <property type="match status" value="1"/>
</dbReference>
<evidence type="ECO:0000259" key="1">
    <source>
        <dbReference type="Pfam" id="PF12717"/>
    </source>
</evidence>
<protein>
    <submittedName>
        <fullName evidence="2">Heat repeat-containing protein</fullName>
    </submittedName>
</protein>
<keyword evidence="3" id="KW-1185">Reference proteome</keyword>
<proteinExistence type="predicted"/>
<dbReference type="OrthoDB" id="10254310at2759"/>
<dbReference type="VEuPathDB" id="ToxoDB:CSUI_009414"/>
<dbReference type="InterPro" id="IPR016024">
    <property type="entry name" value="ARM-type_fold"/>
</dbReference>
<dbReference type="RefSeq" id="XP_067918494.1">
    <property type="nucleotide sequence ID" value="XM_068069530.1"/>
</dbReference>
<dbReference type="Proteomes" id="UP000221165">
    <property type="component" value="Unassembled WGS sequence"/>
</dbReference>
<dbReference type="InterPro" id="IPR032682">
    <property type="entry name" value="Cnd1_C"/>
</dbReference>
<evidence type="ECO:0000313" key="2">
    <source>
        <dbReference type="EMBL" id="PHJ16769.1"/>
    </source>
</evidence>
<feature type="non-terminal residue" evidence="2">
    <location>
        <position position="71"/>
    </location>
</feature>
<dbReference type="InterPro" id="IPR011989">
    <property type="entry name" value="ARM-like"/>
</dbReference>
<dbReference type="AlphaFoldDB" id="A0A2C6KI26"/>
<feature type="domain" description="Condensin complex subunit 1 C-terminal" evidence="1">
    <location>
        <begin position="1"/>
        <end position="42"/>
    </location>
</feature>